<dbReference type="PANTHER" id="PTHR22854">
    <property type="entry name" value="TRYPTOPHAN BIOSYNTHESIS PROTEIN"/>
    <property type="match status" value="1"/>
</dbReference>
<keyword evidence="3 8" id="KW-0028">Amino-acid biosynthesis</keyword>
<dbReference type="HAMAP" id="MF_00134_B">
    <property type="entry name" value="IGPS_B"/>
    <property type="match status" value="1"/>
</dbReference>
<dbReference type="EMBL" id="AYKG01000014">
    <property type="protein sequence ID" value="ROO29589.1"/>
    <property type="molecule type" value="Genomic_DNA"/>
</dbReference>
<evidence type="ECO:0000313" key="10">
    <source>
        <dbReference type="EMBL" id="ROO29589.1"/>
    </source>
</evidence>
<dbReference type="InterPro" id="IPR013798">
    <property type="entry name" value="Indole-3-glycerol_P_synth_dom"/>
</dbReference>
<evidence type="ECO:0000256" key="5">
    <source>
        <dbReference type="ARBA" id="ARBA00022822"/>
    </source>
</evidence>
<dbReference type="InterPro" id="IPR011060">
    <property type="entry name" value="RibuloseP-bd_barrel"/>
</dbReference>
<dbReference type="UniPathway" id="UPA00035">
    <property type="reaction ID" value="UER00043"/>
</dbReference>
<proteinExistence type="inferred from homology"/>
<evidence type="ECO:0000256" key="2">
    <source>
        <dbReference type="ARBA" id="ARBA00004696"/>
    </source>
</evidence>
<dbReference type="FunFam" id="3.20.20.70:FF:000024">
    <property type="entry name" value="Indole-3-glycerol phosphate synthase"/>
    <property type="match status" value="1"/>
</dbReference>
<comment type="similarity">
    <text evidence="8">Belongs to the TrpC family.</text>
</comment>
<evidence type="ECO:0000256" key="6">
    <source>
        <dbReference type="ARBA" id="ARBA00023141"/>
    </source>
</evidence>
<dbReference type="GO" id="GO:0004640">
    <property type="term" value="F:phosphoribosylanthranilate isomerase activity"/>
    <property type="evidence" value="ECO:0007669"/>
    <property type="project" value="TreeGrafter"/>
</dbReference>
<gene>
    <name evidence="8" type="primary">trpC</name>
    <name evidence="10" type="ORF">SAJA_06230</name>
</gene>
<dbReference type="Gene3D" id="3.20.20.70">
    <property type="entry name" value="Aldolase class I"/>
    <property type="match status" value="1"/>
</dbReference>
<keyword evidence="6 8" id="KW-0057">Aromatic amino acid biosynthesis</keyword>
<evidence type="ECO:0000259" key="9">
    <source>
        <dbReference type="Pfam" id="PF00218"/>
    </source>
</evidence>
<keyword evidence="5 8" id="KW-0822">Tryptophan biosynthesis</keyword>
<reference evidence="10 11" key="1">
    <citation type="submission" date="2013-10" db="EMBL/GenBank/DDBJ databases">
        <title>Salinisphaera japonica YTM-1 Genome Sequencing.</title>
        <authorList>
            <person name="Lai Q."/>
            <person name="Li C."/>
            <person name="Shao Z."/>
        </authorList>
    </citation>
    <scope>NUCLEOTIDE SEQUENCE [LARGE SCALE GENOMIC DNA]</scope>
    <source>
        <strain evidence="10 11">YTM-1</strain>
    </source>
</reference>
<dbReference type="Proteomes" id="UP000285310">
    <property type="component" value="Unassembled WGS sequence"/>
</dbReference>
<dbReference type="PANTHER" id="PTHR22854:SF2">
    <property type="entry name" value="INDOLE-3-GLYCEROL-PHOSPHATE SYNTHASE"/>
    <property type="match status" value="1"/>
</dbReference>
<keyword evidence="7 8" id="KW-0456">Lyase</keyword>
<protein>
    <recommendedName>
        <fullName evidence="8">Indole-3-glycerol phosphate synthase</fullName>
        <shortName evidence="8">IGPS</shortName>
        <ecNumber evidence="8">4.1.1.48</ecNumber>
    </recommendedName>
</protein>
<dbReference type="InterPro" id="IPR045186">
    <property type="entry name" value="Indole-3-glycerol_P_synth"/>
</dbReference>
<dbReference type="FunCoup" id="A0A423PVJ0">
    <property type="interactions" value="376"/>
</dbReference>
<dbReference type="RefSeq" id="WP_123657775.1">
    <property type="nucleotide sequence ID" value="NZ_AYKG01000014.1"/>
</dbReference>
<evidence type="ECO:0000256" key="7">
    <source>
        <dbReference type="ARBA" id="ARBA00023239"/>
    </source>
</evidence>
<evidence type="ECO:0000256" key="8">
    <source>
        <dbReference type="HAMAP-Rule" id="MF_00134"/>
    </source>
</evidence>
<feature type="domain" description="Indole-3-glycerol phosphate synthase" evidence="9">
    <location>
        <begin position="10"/>
        <end position="263"/>
    </location>
</feature>
<dbReference type="EC" id="4.1.1.48" evidence="8"/>
<evidence type="ECO:0000313" key="11">
    <source>
        <dbReference type="Proteomes" id="UP000285310"/>
    </source>
</evidence>
<dbReference type="InParanoid" id="A0A423PVJ0"/>
<organism evidence="10 11">
    <name type="scientific">Salinisphaera japonica YTM-1</name>
    <dbReference type="NCBI Taxonomy" id="1209778"/>
    <lineage>
        <taxon>Bacteria</taxon>
        <taxon>Pseudomonadati</taxon>
        <taxon>Pseudomonadota</taxon>
        <taxon>Gammaproteobacteria</taxon>
        <taxon>Salinisphaerales</taxon>
        <taxon>Salinisphaeraceae</taxon>
        <taxon>Salinisphaera</taxon>
    </lineage>
</organism>
<dbReference type="GO" id="GO:0000162">
    <property type="term" value="P:L-tryptophan biosynthetic process"/>
    <property type="evidence" value="ECO:0007669"/>
    <property type="project" value="UniProtKB-UniRule"/>
</dbReference>
<dbReference type="AlphaFoldDB" id="A0A423PVJ0"/>
<dbReference type="GO" id="GO:0004425">
    <property type="term" value="F:indole-3-glycerol-phosphate synthase activity"/>
    <property type="evidence" value="ECO:0007669"/>
    <property type="project" value="UniProtKB-UniRule"/>
</dbReference>
<keyword evidence="11" id="KW-1185">Reference proteome</keyword>
<evidence type="ECO:0000256" key="3">
    <source>
        <dbReference type="ARBA" id="ARBA00022605"/>
    </source>
</evidence>
<comment type="catalytic activity">
    <reaction evidence="1 8">
        <text>1-(2-carboxyphenylamino)-1-deoxy-D-ribulose 5-phosphate + H(+) = (1S,2R)-1-C-(indol-3-yl)glycerol 3-phosphate + CO2 + H2O</text>
        <dbReference type="Rhea" id="RHEA:23476"/>
        <dbReference type="ChEBI" id="CHEBI:15377"/>
        <dbReference type="ChEBI" id="CHEBI:15378"/>
        <dbReference type="ChEBI" id="CHEBI:16526"/>
        <dbReference type="ChEBI" id="CHEBI:58613"/>
        <dbReference type="ChEBI" id="CHEBI:58866"/>
        <dbReference type="EC" id="4.1.1.48"/>
    </reaction>
</comment>
<dbReference type="SUPFAM" id="SSF51366">
    <property type="entry name" value="Ribulose-phoshate binding barrel"/>
    <property type="match status" value="1"/>
</dbReference>
<evidence type="ECO:0000256" key="4">
    <source>
        <dbReference type="ARBA" id="ARBA00022793"/>
    </source>
</evidence>
<accession>A0A423PVJ0</accession>
<dbReference type="PROSITE" id="PS00614">
    <property type="entry name" value="IGPS"/>
    <property type="match status" value="1"/>
</dbReference>
<dbReference type="Pfam" id="PF00218">
    <property type="entry name" value="IGPS"/>
    <property type="match status" value="1"/>
</dbReference>
<dbReference type="InterPro" id="IPR013785">
    <property type="entry name" value="Aldolase_TIM"/>
</dbReference>
<dbReference type="OrthoDB" id="9804217at2"/>
<dbReference type="InterPro" id="IPR001468">
    <property type="entry name" value="Indole-3-GlycerolPSynthase_CS"/>
</dbReference>
<evidence type="ECO:0000256" key="1">
    <source>
        <dbReference type="ARBA" id="ARBA00001633"/>
    </source>
</evidence>
<dbReference type="CDD" id="cd00331">
    <property type="entry name" value="IGPS"/>
    <property type="match status" value="1"/>
</dbReference>
<keyword evidence="4 8" id="KW-0210">Decarboxylase</keyword>
<dbReference type="NCBIfam" id="NF001373">
    <property type="entry name" value="PRK00278.1-6"/>
    <property type="match status" value="1"/>
</dbReference>
<dbReference type="NCBIfam" id="NF001377">
    <property type="entry name" value="PRK00278.2-4"/>
    <property type="match status" value="1"/>
</dbReference>
<comment type="pathway">
    <text evidence="2 8">Amino-acid biosynthesis; L-tryptophan biosynthesis; L-tryptophan from chorismate: step 4/5.</text>
</comment>
<comment type="caution">
    <text evidence="10">The sequence shown here is derived from an EMBL/GenBank/DDBJ whole genome shotgun (WGS) entry which is preliminary data.</text>
</comment>
<name>A0A423PVJ0_9GAMM</name>
<sequence>MSVQTTDTVLDRILATKRDEITAYRTGLDTARLADEIAAADTPRGFAAALAAKSPRAVIAEIKKASPSKGLIREDFDVAWLAERYAAGGAACLSVLTDRDYFQGDNDFLAQARNACDLPVLRKDFMIDPIQIDQSRALGADCILLIAAALSTDLMAELAGRARELGMDVLAEVHTRDELDRVLALPNDTILGINNRDLKTFKTTLATSFALREHVAPTRLLVSESGIFTHEDMTRLATADFGAFLIGESFMRQPDPAAALRALLGTPD</sequence>